<evidence type="ECO:0000313" key="8">
    <source>
        <dbReference type="EMBL" id="QBK90940.1"/>
    </source>
</evidence>
<dbReference type="InterPro" id="IPR050117">
    <property type="entry name" value="MAPK"/>
</dbReference>
<keyword evidence="1 8" id="KW-0723">Serine/threonine-protein kinase</keyword>
<evidence type="ECO:0000256" key="2">
    <source>
        <dbReference type="ARBA" id="ARBA00022679"/>
    </source>
</evidence>
<accession>A0A481Z777</accession>
<dbReference type="FunFam" id="1.10.510.10:FF:000624">
    <property type="entry name" value="Mitogen-activated protein kinase"/>
    <property type="match status" value="1"/>
</dbReference>
<dbReference type="InterPro" id="IPR000719">
    <property type="entry name" value="Prot_kinase_dom"/>
</dbReference>
<proteinExistence type="predicted"/>
<protein>
    <submittedName>
        <fullName evidence="8">Putative serine/threonine protein kinase</fullName>
    </submittedName>
</protein>
<feature type="region of interest" description="Disordered" evidence="6">
    <location>
        <begin position="705"/>
        <end position="732"/>
    </location>
</feature>
<dbReference type="InterPro" id="IPR008271">
    <property type="entry name" value="Ser/Thr_kinase_AS"/>
</dbReference>
<dbReference type="PROSITE" id="PS00108">
    <property type="entry name" value="PROTEIN_KINASE_ST"/>
    <property type="match status" value="1"/>
</dbReference>
<feature type="region of interest" description="Disordered" evidence="6">
    <location>
        <begin position="654"/>
        <end position="677"/>
    </location>
</feature>
<dbReference type="GO" id="GO:0005524">
    <property type="term" value="F:ATP binding"/>
    <property type="evidence" value="ECO:0007669"/>
    <property type="project" value="UniProtKB-KW"/>
</dbReference>
<evidence type="ECO:0000256" key="3">
    <source>
        <dbReference type="ARBA" id="ARBA00022741"/>
    </source>
</evidence>
<reference evidence="8" key="1">
    <citation type="journal article" date="2019" name="MBio">
        <title>Virus Genomes from Deep Sea Sediments Expand the Ocean Megavirome and Support Independent Origins of Viral Gigantism.</title>
        <authorList>
            <person name="Backstrom D."/>
            <person name="Yutin N."/>
            <person name="Jorgensen S.L."/>
            <person name="Dharamshi J."/>
            <person name="Homa F."/>
            <person name="Zaremba-Niedwiedzka K."/>
            <person name="Spang A."/>
            <person name="Wolf Y.I."/>
            <person name="Koonin E.V."/>
            <person name="Ettema T.J."/>
        </authorList>
    </citation>
    <scope>NUCLEOTIDE SEQUENCE</scope>
</reference>
<dbReference type="EMBL" id="MK500503">
    <property type="protein sequence ID" value="QBK90940.1"/>
    <property type="molecule type" value="Genomic_DNA"/>
</dbReference>
<gene>
    <name evidence="8" type="ORF">LCPAC201_02410</name>
</gene>
<feature type="compositionally biased region" description="Polar residues" evidence="6">
    <location>
        <begin position="705"/>
        <end position="720"/>
    </location>
</feature>
<dbReference type="PROSITE" id="PS50011">
    <property type="entry name" value="PROTEIN_KINASE_DOM"/>
    <property type="match status" value="1"/>
</dbReference>
<dbReference type="SUPFAM" id="SSF56112">
    <property type="entry name" value="Protein kinase-like (PK-like)"/>
    <property type="match status" value="1"/>
</dbReference>
<feature type="region of interest" description="Disordered" evidence="6">
    <location>
        <begin position="885"/>
        <end position="965"/>
    </location>
</feature>
<evidence type="ECO:0000256" key="6">
    <source>
        <dbReference type="SAM" id="MobiDB-lite"/>
    </source>
</evidence>
<organism evidence="8">
    <name type="scientific">Pithovirus LCPAC201</name>
    <dbReference type="NCBI Taxonomy" id="2506591"/>
    <lineage>
        <taxon>Viruses</taxon>
        <taxon>Pithoviruses</taxon>
    </lineage>
</organism>
<evidence type="ECO:0000259" key="7">
    <source>
        <dbReference type="PROSITE" id="PS50011"/>
    </source>
</evidence>
<name>A0A481Z777_9VIRU</name>
<keyword evidence="4 8" id="KW-0418">Kinase</keyword>
<feature type="region of interest" description="Disordered" evidence="6">
    <location>
        <begin position="776"/>
        <end position="796"/>
    </location>
</feature>
<evidence type="ECO:0000256" key="5">
    <source>
        <dbReference type="ARBA" id="ARBA00022840"/>
    </source>
</evidence>
<dbReference type="SMART" id="SM00220">
    <property type="entry name" value="S_TKc"/>
    <property type="match status" value="1"/>
</dbReference>
<dbReference type="InterPro" id="IPR011009">
    <property type="entry name" value="Kinase-like_dom_sf"/>
</dbReference>
<dbReference type="PANTHER" id="PTHR24055">
    <property type="entry name" value="MITOGEN-ACTIVATED PROTEIN KINASE"/>
    <property type="match status" value="1"/>
</dbReference>
<feature type="compositionally biased region" description="Basic and acidic residues" evidence="6">
    <location>
        <begin position="952"/>
        <end position="965"/>
    </location>
</feature>
<feature type="compositionally biased region" description="Basic and acidic residues" evidence="6">
    <location>
        <begin position="920"/>
        <end position="929"/>
    </location>
</feature>
<feature type="compositionally biased region" description="Basic and acidic residues" evidence="6">
    <location>
        <begin position="662"/>
        <end position="672"/>
    </location>
</feature>
<sequence length="1034" mass="119111">MRSNQIDSFKNHPNILFGQIQSADQFKGLDLFNLRMNTESNFSYPKSSMVSVHRSTDTIRYSLKPESNRNLNDPSPKRYNRSIKKSGRLIKDGSPVGKGTYGTVYRAYFHCRKSNDGSDYDIKSDRVAVKRNLVDAKASFVVPVRELTILNKLRGHPFVVKLLTISLGNPFIKIKRKRSHYPFNQTSHEELVDNREQESCQAELLTPIEDRTLRDDELYFVFENAAHDCHTLIYSRNLTGSIIKLSMVQILLGMEYIHSQGIVHRDLKPSNLLFFRNNAGTTVKICDFGLSKHLTQQEPMTPRTVTAWYRAPEIVCRWKDYGMAIDCWSVGCIFFELITRKALFHGTKDERGTIFKRMMQTLPENRVDSLNQVDRNNHFIRFRTGTKRWKSPSNWKEVIRLTKRQIQIFNRAGKGGTYRQFVSLLDKLLNPNPDHRSTATQALDHPFFNGYRDYIEATRKMHPAIPEKSPTIKVLNREERHQAVDVAFNIYNHRSEFKLWYTHRILFQALDIFDRYLVWIDEIQIKTGYKTPKPRLNDEEAEFRFMVCIYLSMKLFTTTRIGVSFGDIVPETYRTKYYIQLAKSFESELITKALGLNIYRKTIYEEADTLNIILNEIQIRDLLVSHGNVKAIQGTALELLNKYLLPKDLETESDSGVMTDLEPSKHETKSRNENQQSGINLRLVVSDSLDNREFSVHQYSDNSSFSTPFDSKTHSYNSKPFQGGTLRRPSEVDRSRSIFQGETSYINYPVQSIQPPILDNVYSKSFQEGTLCRPFEGNRLPSAENSPPSRSFPQETLPSLCDGVLHKSKGFITLPPIFQETSYVNYPVQSIQPPILDNMYSKPFQEGTLCRPFEGDRLQSIFQETSHVNNSGIYQVNPISKEFNNRNNYPAENNYSETTKELGKSTVAPRSSSNSRARHHEVMVVDHSRTSPLSSILGDPYHSEPPHYPTYSEHRSSYPEEETHNRPKNLVFRVGLEKVSDNTGHVSLYSGSESNRDVSLSATPNSGFRPRMVRLDEAGKRRVPIEHANLLIKV</sequence>
<dbReference type="GO" id="GO:0004674">
    <property type="term" value="F:protein serine/threonine kinase activity"/>
    <property type="evidence" value="ECO:0007669"/>
    <property type="project" value="UniProtKB-KW"/>
</dbReference>
<keyword evidence="3" id="KW-0547">Nucleotide-binding</keyword>
<evidence type="ECO:0000256" key="4">
    <source>
        <dbReference type="ARBA" id="ARBA00022777"/>
    </source>
</evidence>
<feature type="domain" description="Protein kinase" evidence="7">
    <location>
        <begin position="90"/>
        <end position="448"/>
    </location>
</feature>
<dbReference type="Pfam" id="PF00069">
    <property type="entry name" value="Pkinase"/>
    <property type="match status" value="1"/>
</dbReference>
<feature type="compositionally biased region" description="Polar residues" evidence="6">
    <location>
        <begin position="783"/>
        <end position="796"/>
    </location>
</feature>
<dbReference type="Gene3D" id="3.30.200.20">
    <property type="entry name" value="Phosphorylase Kinase, domain 1"/>
    <property type="match status" value="2"/>
</dbReference>
<keyword evidence="2" id="KW-0808">Transferase</keyword>
<evidence type="ECO:0000256" key="1">
    <source>
        <dbReference type="ARBA" id="ARBA00022527"/>
    </source>
</evidence>
<feature type="compositionally biased region" description="Low complexity" evidence="6">
    <location>
        <begin position="885"/>
        <end position="894"/>
    </location>
</feature>
<dbReference type="Gene3D" id="1.10.510.10">
    <property type="entry name" value="Transferase(Phosphotransferase) domain 1"/>
    <property type="match status" value="1"/>
</dbReference>
<keyword evidence="5" id="KW-0067">ATP-binding</keyword>